<evidence type="ECO:0000256" key="1">
    <source>
        <dbReference type="ARBA" id="ARBA00022737"/>
    </source>
</evidence>
<gene>
    <name evidence="2" type="ORF">THAOC_19551</name>
</gene>
<dbReference type="Pfam" id="PF24984">
    <property type="entry name" value="HEAT_EF3_GNC1"/>
    <property type="match status" value="1"/>
</dbReference>
<keyword evidence="3" id="KW-1185">Reference proteome</keyword>
<evidence type="ECO:0000313" key="2">
    <source>
        <dbReference type="EMBL" id="EJK60147.1"/>
    </source>
</evidence>
<feature type="non-terminal residue" evidence="2">
    <location>
        <position position="249"/>
    </location>
</feature>
<dbReference type="SUPFAM" id="SSF48371">
    <property type="entry name" value="ARM repeat"/>
    <property type="match status" value="1"/>
</dbReference>
<proteinExistence type="predicted"/>
<dbReference type="AlphaFoldDB" id="K0SNZ8"/>
<dbReference type="Pfam" id="PF24987">
    <property type="entry name" value="HEAT_EF3_N"/>
    <property type="match status" value="1"/>
</dbReference>
<protein>
    <recommendedName>
        <fullName evidence="4">TOG domain-containing protein</fullName>
    </recommendedName>
</protein>
<dbReference type="eggNOG" id="KOG1242">
    <property type="taxonomic scope" value="Eukaryota"/>
</dbReference>
<dbReference type="InterPro" id="IPR011989">
    <property type="entry name" value="ARM-like"/>
</dbReference>
<dbReference type="GO" id="GO:0006417">
    <property type="term" value="P:regulation of translation"/>
    <property type="evidence" value="ECO:0007669"/>
    <property type="project" value="TreeGrafter"/>
</dbReference>
<dbReference type="Proteomes" id="UP000266841">
    <property type="component" value="Unassembled WGS sequence"/>
</dbReference>
<accession>K0SNZ8</accession>
<organism evidence="2 3">
    <name type="scientific">Thalassiosira oceanica</name>
    <name type="common">Marine diatom</name>
    <dbReference type="NCBI Taxonomy" id="159749"/>
    <lineage>
        <taxon>Eukaryota</taxon>
        <taxon>Sar</taxon>
        <taxon>Stramenopiles</taxon>
        <taxon>Ochrophyta</taxon>
        <taxon>Bacillariophyta</taxon>
        <taxon>Coscinodiscophyceae</taxon>
        <taxon>Thalassiosirophycidae</taxon>
        <taxon>Thalassiosirales</taxon>
        <taxon>Thalassiosiraceae</taxon>
        <taxon>Thalassiosira</taxon>
    </lineage>
</organism>
<dbReference type="PANTHER" id="PTHR23346:SF7">
    <property type="entry name" value="STALLED RIBOSOME SENSOR GCN1"/>
    <property type="match status" value="1"/>
</dbReference>
<sequence>MSIEEKLATLSLGDESSLAATVKSDGIEKSGLAPSIEGLAAKCGSGDEKEALAGMALARSLASDCPEAQALTKLCLGPCLEQASSKSKSVREAASSTSLAICAGTNPFGVKSLLPVLFAALPVEKKWQIRELALRCVASLGETAPKQLGNALPEVVPEVTACMWDTKKQIKQAATAAMREALKVIGNKDIEHMTEKILIAISKPKEVPEIMHEMAGVTFVQSVESPALAMVVPLLLRGLREKQIATKRQ</sequence>
<dbReference type="OrthoDB" id="2110130at2759"/>
<dbReference type="GO" id="GO:0005829">
    <property type="term" value="C:cytosol"/>
    <property type="evidence" value="ECO:0007669"/>
    <property type="project" value="TreeGrafter"/>
</dbReference>
<reference evidence="2 3" key="1">
    <citation type="journal article" date="2012" name="Genome Biol.">
        <title>Genome and low-iron response of an oceanic diatom adapted to chronic iron limitation.</title>
        <authorList>
            <person name="Lommer M."/>
            <person name="Specht M."/>
            <person name="Roy A.S."/>
            <person name="Kraemer L."/>
            <person name="Andreson R."/>
            <person name="Gutowska M.A."/>
            <person name="Wolf J."/>
            <person name="Bergner S.V."/>
            <person name="Schilhabel M.B."/>
            <person name="Klostermeier U.C."/>
            <person name="Beiko R.G."/>
            <person name="Rosenstiel P."/>
            <person name="Hippler M."/>
            <person name="Laroche J."/>
        </authorList>
    </citation>
    <scope>NUCLEOTIDE SEQUENCE [LARGE SCALE GENOMIC DNA]</scope>
    <source>
        <strain evidence="2 3">CCMP1005</strain>
    </source>
</reference>
<dbReference type="GO" id="GO:0019887">
    <property type="term" value="F:protein kinase regulator activity"/>
    <property type="evidence" value="ECO:0007669"/>
    <property type="project" value="TreeGrafter"/>
</dbReference>
<evidence type="ECO:0000313" key="3">
    <source>
        <dbReference type="Proteomes" id="UP000266841"/>
    </source>
</evidence>
<dbReference type="PANTHER" id="PTHR23346">
    <property type="entry name" value="TRANSLATIONAL ACTIVATOR GCN1-RELATED"/>
    <property type="match status" value="1"/>
</dbReference>
<dbReference type="Gene3D" id="1.25.10.10">
    <property type="entry name" value="Leucine-rich Repeat Variant"/>
    <property type="match status" value="1"/>
</dbReference>
<evidence type="ECO:0008006" key="4">
    <source>
        <dbReference type="Google" id="ProtNLM"/>
    </source>
</evidence>
<dbReference type="GO" id="GO:0034198">
    <property type="term" value="P:cellular response to amino acid starvation"/>
    <property type="evidence" value="ECO:0007669"/>
    <property type="project" value="TreeGrafter"/>
</dbReference>
<dbReference type="EMBL" id="AGNL01021457">
    <property type="protein sequence ID" value="EJK60147.1"/>
    <property type="molecule type" value="Genomic_DNA"/>
</dbReference>
<name>K0SNZ8_THAOC</name>
<keyword evidence="1" id="KW-0677">Repeat</keyword>
<dbReference type="InterPro" id="IPR016024">
    <property type="entry name" value="ARM-type_fold"/>
</dbReference>
<comment type="caution">
    <text evidence="2">The sequence shown here is derived from an EMBL/GenBank/DDBJ whole genome shotgun (WGS) entry which is preliminary data.</text>
</comment>